<accession>A0A4Q7J5N3</accession>
<dbReference type="InterPro" id="IPR001466">
    <property type="entry name" value="Beta-lactam-related"/>
</dbReference>
<protein>
    <submittedName>
        <fullName evidence="2">Class A beta-lactamase-related serine hydrolase</fullName>
    </submittedName>
</protein>
<organism evidence="2 3">
    <name type="scientific">Amycolatopsis suaedae</name>
    <dbReference type="NCBI Taxonomy" id="2510978"/>
    <lineage>
        <taxon>Bacteria</taxon>
        <taxon>Bacillati</taxon>
        <taxon>Actinomycetota</taxon>
        <taxon>Actinomycetes</taxon>
        <taxon>Pseudonocardiales</taxon>
        <taxon>Pseudonocardiaceae</taxon>
        <taxon>Amycolatopsis</taxon>
    </lineage>
</organism>
<dbReference type="SUPFAM" id="SSF56601">
    <property type="entry name" value="beta-lactamase/transpeptidase-like"/>
    <property type="match status" value="1"/>
</dbReference>
<evidence type="ECO:0000313" key="3">
    <source>
        <dbReference type="Proteomes" id="UP000292003"/>
    </source>
</evidence>
<feature type="domain" description="Beta-lactamase-related" evidence="1">
    <location>
        <begin position="8"/>
        <end position="373"/>
    </location>
</feature>
<gene>
    <name evidence="2" type="ORF">EWH70_19400</name>
</gene>
<dbReference type="Gene3D" id="3.40.710.10">
    <property type="entry name" value="DD-peptidase/beta-lactamase superfamily"/>
    <property type="match status" value="1"/>
</dbReference>
<comment type="caution">
    <text evidence="2">The sequence shown here is derived from an EMBL/GenBank/DDBJ whole genome shotgun (WGS) entry which is preliminary data.</text>
</comment>
<dbReference type="AlphaFoldDB" id="A0A4Q7J5N3"/>
<dbReference type="EMBL" id="SFCC01000009">
    <property type="protein sequence ID" value="RZQ62427.1"/>
    <property type="molecule type" value="Genomic_DNA"/>
</dbReference>
<name>A0A4Q7J5N3_9PSEU</name>
<dbReference type="Proteomes" id="UP000292003">
    <property type="component" value="Unassembled WGS sequence"/>
</dbReference>
<proteinExistence type="predicted"/>
<keyword evidence="3" id="KW-1185">Reference proteome</keyword>
<dbReference type="RefSeq" id="WP_130476854.1">
    <property type="nucleotide sequence ID" value="NZ_SFCC01000009.1"/>
</dbReference>
<evidence type="ECO:0000313" key="2">
    <source>
        <dbReference type="EMBL" id="RZQ62427.1"/>
    </source>
</evidence>
<dbReference type="OrthoDB" id="4281716at2"/>
<dbReference type="PANTHER" id="PTHR43283:SF3">
    <property type="entry name" value="BETA-LACTAMASE FAMILY PROTEIN (AFU_ORTHOLOGUE AFUA_5G07500)"/>
    <property type="match status" value="1"/>
</dbReference>
<keyword evidence="2" id="KW-0378">Hydrolase</keyword>
<dbReference type="InterPro" id="IPR012338">
    <property type="entry name" value="Beta-lactam/transpept-like"/>
</dbReference>
<dbReference type="InterPro" id="IPR050789">
    <property type="entry name" value="Diverse_Enzym_Activities"/>
</dbReference>
<dbReference type="PANTHER" id="PTHR43283">
    <property type="entry name" value="BETA-LACTAMASE-RELATED"/>
    <property type="match status" value="1"/>
</dbReference>
<reference evidence="2 3" key="1">
    <citation type="submission" date="2019-02" db="EMBL/GenBank/DDBJ databases">
        <title>Draft genome sequence of Amycolatopsis sp. 8-3EHSu isolated from roots of Suaeda maritima.</title>
        <authorList>
            <person name="Duangmal K."/>
            <person name="Chantavorakit T."/>
        </authorList>
    </citation>
    <scope>NUCLEOTIDE SEQUENCE [LARGE SCALE GENOMIC DNA]</scope>
    <source>
        <strain evidence="2 3">8-3EHSu</strain>
    </source>
</reference>
<dbReference type="Pfam" id="PF00144">
    <property type="entry name" value="Beta-lactamase"/>
    <property type="match status" value="1"/>
</dbReference>
<dbReference type="GO" id="GO:0016787">
    <property type="term" value="F:hydrolase activity"/>
    <property type="evidence" value="ECO:0007669"/>
    <property type="project" value="UniProtKB-KW"/>
</dbReference>
<evidence type="ECO:0000259" key="1">
    <source>
        <dbReference type="Pfam" id="PF00144"/>
    </source>
</evidence>
<sequence length="392" mass="42123">MNALHERLTEAVGSGAFPGVVALVAVKGEPHVEVLGTLHAGGGEPMRRDTIFRMASATKPVTATAVLRLVEDGRLRLDDPVRRWLPELAGRRVLRGIDAELDDTVPARREVTVRDLLTFTWGFGMVIAPPGTYPIQRAMAELGIGSDGTSPAALDPDEWLRRLGSLPLMCQPGQRWLYNTGSDVLGVLVARVTGGTFGDFLAERVFGPLGMVDTGFHVPAGKIGRLPTSYAHDPDTGELVVWDPAAGGKYSSPPPFQVGGDGLVSTVDDYHVFTQMLLNGGRRGAVRILSEESVRQMTTDQLTPEQKEEKDRFPELFGDHGGFGFGLGVRTIRRGAASVGQFGWDGGLGTSVQVDPARQLSGVLLTQVAQDTADTPGLIRDFWELAYAALDD</sequence>